<protein>
    <submittedName>
        <fullName evidence="1">Uncharacterized protein</fullName>
    </submittedName>
</protein>
<organism evidence="1 2">
    <name type="scientific">Riccia fluitans</name>
    <dbReference type="NCBI Taxonomy" id="41844"/>
    <lineage>
        <taxon>Eukaryota</taxon>
        <taxon>Viridiplantae</taxon>
        <taxon>Streptophyta</taxon>
        <taxon>Embryophyta</taxon>
        <taxon>Marchantiophyta</taxon>
        <taxon>Marchantiopsida</taxon>
        <taxon>Marchantiidae</taxon>
        <taxon>Marchantiales</taxon>
        <taxon>Ricciaceae</taxon>
        <taxon>Riccia</taxon>
    </lineage>
</organism>
<accession>A0ABD1YVP8</accession>
<reference evidence="1 2" key="1">
    <citation type="submission" date="2024-09" db="EMBL/GenBank/DDBJ databases">
        <title>Chromosome-scale assembly of Riccia fluitans.</title>
        <authorList>
            <person name="Paukszto L."/>
            <person name="Sawicki J."/>
            <person name="Karawczyk K."/>
            <person name="Piernik-Szablinska J."/>
            <person name="Szczecinska M."/>
            <person name="Mazdziarz M."/>
        </authorList>
    </citation>
    <scope>NUCLEOTIDE SEQUENCE [LARGE SCALE GENOMIC DNA]</scope>
    <source>
        <strain evidence="1">Rf_01</strain>
        <tissue evidence="1">Aerial parts of the thallus</tissue>
    </source>
</reference>
<evidence type="ECO:0000313" key="2">
    <source>
        <dbReference type="Proteomes" id="UP001605036"/>
    </source>
</evidence>
<keyword evidence="2" id="KW-1185">Reference proteome</keyword>
<comment type="caution">
    <text evidence="1">The sequence shown here is derived from an EMBL/GenBank/DDBJ whole genome shotgun (WGS) entry which is preliminary data.</text>
</comment>
<name>A0ABD1YVP8_9MARC</name>
<dbReference type="AlphaFoldDB" id="A0ABD1YVP8"/>
<proteinExistence type="predicted"/>
<gene>
    <name evidence="1" type="ORF">R1flu_006326</name>
</gene>
<dbReference type="Proteomes" id="UP001605036">
    <property type="component" value="Unassembled WGS sequence"/>
</dbReference>
<dbReference type="EMBL" id="JBHFFA010000003">
    <property type="protein sequence ID" value="KAL2634847.1"/>
    <property type="molecule type" value="Genomic_DNA"/>
</dbReference>
<sequence>MRLRAGLAKCLRVDDVCTHRAEKGSEQALLFLLGSLKEEKGDIVSERRGKKKGSVWSFVTGGQCREFGAAFSSFSPGLAGAVGAPGSRKFSMTGAKALR</sequence>
<evidence type="ECO:0000313" key="1">
    <source>
        <dbReference type="EMBL" id="KAL2634847.1"/>
    </source>
</evidence>